<dbReference type="AlphaFoldDB" id="A0A0C2C6T4"/>
<feature type="region of interest" description="Disordered" evidence="1">
    <location>
        <begin position="1"/>
        <end position="27"/>
    </location>
</feature>
<dbReference type="Proteomes" id="UP000054047">
    <property type="component" value="Unassembled WGS sequence"/>
</dbReference>
<accession>A0A0C2C6T4</accession>
<keyword evidence="3" id="KW-1185">Reference proteome</keyword>
<evidence type="ECO:0000256" key="1">
    <source>
        <dbReference type="SAM" id="MobiDB-lite"/>
    </source>
</evidence>
<proteinExistence type="predicted"/>
<feature type="non-terminal residue" evidence="2">
    <location>
        <position position="50"/>
    </location>
</feature>
<reference evidence="2 3" key="1">
    <citation type="submission" date="2013-12" db="EMBL/GenBank/DDBJ databases">
        <title>Draft genome of the parsitic nematode Ancylostoma duodenale.</title>
        <authorList>
            <person name="Mitreva M."/>
        </authorList>
    </citation>
    <scope>NUCLEOTIDE SEQUENCE [LARGE SCALE GENOMIC DNA]</scope>
    <source>
        <strain evidence="2 3">Zhejiang</strain>
    </source>
</reference>
<protein>
    <submittedName>
        <fullName evidence="2">Uncharacterized protein</fullName>
    </submittedName>
</protein>
<organism evidence="2 3">
    <name type="scientific">Ancylostoma duodenale</name>
    <dbReference type="NCBI Taxonomy" id="51022"/>
    <lineage>
        <taxon>Eukaryota</taxon>
        <taxon>Metazoa</taxon>
        <taxon>Ecdysozoa</taxon>
        <taxon>Nematoda</taxon>
        <taxon>Chromadorea</taxon>
        <taxon>Rhabditida</taxon>
        <taxon>Rhabditina</taxon>
        <taxon>Rhabditomorpha</taxon>
        <taxon>Strongyloidea</taxon>
        <taxon>Ancylostomatidae</taxon>
        <taxon>Ancylostomatinae</taxon>
        <taxon>Ancylostoma</taxon>
    </lineage>
</organism>
<evidence type="ECO:0000313" key="3">
    <source>
        <dbReference type="Proteomes" id="UP000054047"/>
    </source>
</evidence>
<feature type="compositionally biased region" description="Low complexity" evidence="1">
    <location>
        <begin position="14"/>
        <end position="23"/>
    </location>
</feature>
<dbReference type="EMBL" id="KN772878">
    <property type="protein sequence ID" value="KIH45342.1"/>
    <property type="molecule type" value="Genomic_DNA"/>
</dbReference>
<name>A0A0C2C6T4_9BILA</name>
<sequence>MTRRRKPLRPLVSPFPSSSASPSDLVQDMLLAPRTTSQSSSPLCDTRSWL</sequence>
<evidence type="ECO:0000313" key="2">
    <source>
        <dbReference type="EMBL" id="KIH45342.1"/>
    </source>
</evidence>
<gene>
    <name evidence="2" type="ORF">ANCDUO_24618</name>
</gene>